<dbReference type="Pfam" id="PF00149">
    <property type="entry name" value="Metallophos"/>
    <property type="match status" value="1"/>
</dbReference>
<proteinExistence type="predicted"/>
<comment type="caution">
    <text evidence="4">The sequence shown here is derived from an EMBL/GenBank/DDBJ whole genome shotgun (WGS) entry which is preliminary data.</text>
</comment>
<dbReference type="RefSeq" id="WP_106534026.1">
    <property type="nucleotide sequence ID" value="NZ_PYAT01000009.1"/>
</dbReference>
<dbReference type="EMBL" id="PYAT01000009">
    <property type="protein sequence ID" value="PSL34381.1"/>
    <property type="molecule type" value="Genomic_DNA"/>
</dbReference>
<keyword evidence="1" id="KW-0479">Metal-binding</keyword>
<dbReference type="InterPro" id="IPR004843">
    <property type="entry name" value="Calcineurin-like_PHP"/>
</dbReference>
<feature type="domain" description="Calcineurin-like phosphoesterase" evidence="3">
    <location>
        <begin position="45"/>
        <end position="210"/>
    </location>
</feature>
<evidence type="ECO:0000256" key="1">
    <source>
        <dbReference type="ARBA" id="ARBA00022723"/>
    </source>
</evidence>
<evidence type="ECO:0000259" key="3">
    <source>
        <dbReference type="Pfam" id="PF00149"/>
    </source>
</evidence>
<keyword evidence="5" id="KW-1185">Reference proteome</keyword>
<dbReference type="SUPFAM" id="SSF56300">
    <property type="entry name" value="Metallo-dependent phosphatases"/>
    <property type="match status" value="1"/>
</dbReference>
<sequence>MKKLILLLALVIFACGFVWVNNKWVQTTEYTVASDKLPEAFEGTKIVQISDLHNATFGKNQSFLIKKVKAAKPDAIFLTGDLVDSNRYDLQESLTLVEALVKMSTVYFVIGNHEVATNEISQITEALEKRGVIVLMNETIEWEQDGDVIQIAGLNDPLLSNTLLEEDYIRQAIEEAELTDAFTLMLSHRPEVFNVYVEDAIDVVFSGHAHGGQIRIPGIGGVLAPGQGWFPEMTKGVFKKQGTQLVLSRGLGNSGFPLRVFNLPEIVVVTLEKE</sequence>
<keyword evidence="2" id="KW-0378">Hydrolase</keyword>
<evidence type="ECO:0000256" key="2">
    <source>
        <dbReference type="ARBA" id="ARBA00022801"/>
    </source>
</evidence>
<dbReference type="Proteomes" id="UP000242682">
    <property type="component" value="Unassembled WGS sequence"/>
</dbReference>
<accession>A0A2P8GK94</accession>
<dbReference type="InterPro" id="IPR029052">
    <property type="entry name" value="Metallo-depent_PP-like"/>
</dbReference>
<name>A0A2P8GK94_9BACL</name>
<evidence type="ECO:0000313" key="5">
    <source>
        <dbReference type="Proteomes" id="UP000242682"/>
    </source>
</evidence>
<dbReference type="PANTHER" id="PTHR31302:SF31">
    <property type="entry name" value="PHOSPHODIESTERASE YAEI"/>
    <property type="match status" value="1"/>
</dbReference>
<dbReference type="PANTHER" id="PTHR31302">
    <property type="entry name" value="TRANSMEMBRANE PROTEIN WITH METALLOPHOSPHOESTERASE DOMAIN-RELATED"/>
    <property type="match status" value="1"/>
</dbReference>
<reference evidence="4 5" key="1">
    <citation type="submission" date="2018-03" db="EMBL/GenBank/DDBJ databases">
        <title>Genomic Encyclopedia of Type Strains, Phase III (KMG-III): the genomes of soil and plant-associated and newly described type strains.</title>
        <authorList>
            <person name="Whitman W."/>
        </authorList>
    </citation>
    <scope>NUCLEOTIDE SEQUENCE [LARGE SCALE GENOMIC DNA]</scope>
    <source>
        <strain evidence="4 5">CGMCC 1.12259</strain>
    </source>
</reference>
<dbReference type="GO" id="GO:0046872">
    <property type="term" value="F:metal ion binding"/>
    <property type="evidence" value="ECO:0007669"/>
    <property type="project" value="UniProtKB-KW"/>
</dbReference>
<dbReference type="InterPro" id="IPR051158">
    <property type="entry name" value="Metallophosphoesterase_sf"/>
</dbReference>
<dbReference type="AlphaFoldDB" id="A0A2P8GK94"/>
<dbReference type="PROSITE" id="PS51257">
    <property type="entry name" value="PROKAR_LIPOPROTEIN"/>
    <property type="match status" value="1"/>
</dbReference>
<organism evidence="4 5">
    <name type="scientific">Planomicrobium soli</name>
    <dbReference type="NCBI Taxonomy" id="1176648"/>
    <lineage>
        <taxon>Bacteria</taxon>
        <taxon>Bacillati</taxon>
        <taxon>Bacillota</taxon>
        <taxon>Bacilli</taxon>
        <taxon>Bacillales</taxon>
        <taxon>Caryophanaceae</taxon>
        <taxon>Planomicrobium</taxon>
    </lineage>
</organism>
<evidence type="ECO:0000313" key="4">
    <source>
        <dbReference type="EMBL" id="PSL34381.1"/>
    </source>
</evidence>
<dbReference type="GO" id="GO:0008758">
    <property type="term" value="F:UDP-2,3-diacylglucosamine hydrolase activity"/>
    <property type="evidence" value="ECO:0007669"/>
    <property type="project" value="TreeGrafter"/>
</dbReference>
<gene>
    <name evidence="4" type="ORF">B0H99_109109</name>
</gene>
<dbReference type="GO" id="GO:0016020">
    <property type="term" value="C:membrane"/>
    <property type="evidence" value="ECO:0007669"/>
    <property type="project" value="GOC"/>
</dbReference>
<protein>
    <recommendedName>
        <fullName evidence="3">Calcineurin-like phosphoesterase domain-containing protein</fullName>
    </recommendedName>
</protein>
<dbReference type="GO" id="GO:0009245">
    <property type="term" value="P:lipid A biosynthetic process"/>
    <property type="evidence" value="ECO:0007669"/>
    <property type="project" value="TreeGrafter"/>
</dbReference>
<dbReference type="OrthoDB" id="9780884at2"/>
<dbReference type="Gene3D" id="3.60.21.10">
    <property type="match status" value="1"/>
</dbReference>
<dbReference type="CDD" id="cd07385">
    <property type="entry name" value="MPP_YkuE_C"/>
    <property type="match status" value="1"/>
</dbReference>